<feature type="transmembrane region" description="Helical" evidence="1">
    <location>
        <begin position="12"/>
        <end position="31"/>
    </location>
</feature>
<organism evidence="2">
    <name type="scientific">marine metagenome</name>
    <dbReference type="NCBI Taxonomy" id="408172"/>
    <lineage>
        <taxon>unclassified sequences</taxon>
        <taxon>metagenomes</taxon>
        <taxon>ecological metagenomes</taxon>
    </lineage>
</organism>
<dbReference type="EMBL" id="UINC01109701">
    <property type="protein sequence ID" value="SVC76693.1"/>
    <property type="molecule type" value="Genomic_DNA"/>
</dbReference>
<gene>
    <name evidence="2" type="ORF">METZ01_LOCUS329547</name>
</gene>
<name>A0A382PTH6_9ZZZZ</name>
<reference evidence="2" key="1">
    <citation type="submission" date="2018-05" db="EMBL/GenBank/DDBJ databases">
        <authorList>
            <person name="Lanie J.A."/>
            <person name="Ng W.-L."/>
            <person name="Kazmierczak K.M."/>
            <person name="Andrzejewski T.M."/>
            <person name="Davidsen T.M."/>
            <person name="Wayne K.J."/>
            <person name="Tettelin H."/>
            <person name="Glass J.I."/>
            <person name="Rusch D."/>
            <person name="Podicherti R."/>
            <person name="Tsui H.-C.T."/>
            <person name="Winkler M.E."/>
        </authorList>
    </citation>
    <scope>NUCLEOTIDE SEQUENCE</scope>
</reference>
<sequence length="50" mass="5989">MSAPLERLLFELIFIAVTPPNILFFFLYNFIEKFFLSMQNFLLKPFSARI</sequence>
<evidence type="ECO:0000313" key="2">
    <source>
        <dbReference type="EMBL" id="SVC76693.1"/>
    </source>
</evidence>
<keyword evidence="1" id="KW-1133">Transmembrane helix</keyword>
<protein>
    <submittedName>
        <fullName evidence="2">Uncharacterized protein</fullName>
    </submittedName>
</protein>
<accession>A0A382PTH6</accession>
<dbReference type="AlphaFoldDB" id="A0A382PTH6"/>
<evidence type="ECO:0000256" key="1">
    <source>
        <dbReference type="SAM" id="Phobius"/>
    </source>
</evidence>
<keyword evidence="1" id="KW-0812">Transmembrane</keyword>
<keyword evidence="1" id="KW-0472">Membrane</keyword>
<proteinExistence type="predicted"/>